<keyword evidence="1" id="KW-0472">Membrane</keyword>
<keyword evidence="1" id="KW-1133">Transmembrane helix</keyword>
<dbReference type="RefSeq" id="XP_064682806.1">
    <property type="nucleotide sequence ID" value="XM_064830304.1"/>
</dbReference>
<evidence type="ECO:0000256" key="1">
    <source>
        <dbReference type="SAM" id="Phobius"/>
    </source>
</evidence>
<name>A0AAN7HTH7_9FUNG</name>
<gene>
    <name evidence="2" type="ORF">ATC70_011106</name>
</gene>
<feature type="transmembrane region" description="Helical" evidence="1">
    <location>
        <begin position="20"/>
        <end position="41"/>
    </location>
</feature>
<evidence type="ECO:0000313" key="3">
    <source>
        <dbReference type="Proteomes" id="UP001304243"/>
    </source>
</evidence>
<sequence>MPLLNCFRGMFSYSSYNSYIVGSNALTLAALAIPNLFAFWLKLQPFTFIFSLRLIYLAEMILVPLCIYNIWNASGNVTHPLLRYINVPFKNIAFRPGPLLTTMKKVLVFLRTELNAPSKPAQPVGAPQAPVAPLQNLKDDVKFTSLFLKDPTPQQEQQQPSNIPGVKPLSVAPLDTNHLIPTVFNASYTKSKVDEMEIARAALQHYGQADTAKPAVTLTGSGIPVTKQHTGPKLKYTPCVQPPLQPTKNRERLLWFLSPTPEIIDDFRIEQMIDLEKNWNRYNDRASRAYYDKMTSVLLKKIFIPLSQSIDFFNEMLTPRNRSVADCPTATVMLSMVMSTTQNIAFTLPEIEDFINVNGYSHVDGRKYVVGRIKDLASSSRMQTYRFLPTTTGMPTDAIIIMHVFQQYLALKEPYAIPPLVPVEGDLFKFLLVYIKITPELDHWNVFDSIN</sequence>
<dbReference type="GeneID" id="89954792"/>
<evidence type="ECO:0000313" key="2">
    <source>
        <dbReference type="EMBL" id="KAK4516140.1"/>
    </source>
</evidence>
<keyword evidence="1" id="KW-0812">Transmembrane</keyword>
<keyword evidence="3" id="KW-1185">Reference proteome</keyword>
<organism evidence="2 3">
    <name type="scientific">Mucor velutinosus</name>
    <dbReference type="NCBI Taxonomy" id="708070"/>
    <lineage>
        <taxon>Eukaryota</taxon>
        <taxon>Fungi</taxon>
        <taxon>Fungi incertae sedis</taxon>
        <taxon>Mucoromycota</taxon>
        <taxon>Mucoromycotina</taxon>
        <taxon>Mucoromycetes</taxon>
        <taxon>Mucorales</taxon>
        <taxon>Mucorineae</taxon>
        <taxon>Mucoraceae</taxon>
        <taxon>Mucor</taxon>
    </lineage>
</organism>
<protein>
    <submittedName>
        <fullName evidence="2">Uncharacterized protein</fullName>
    </submittedName>
</protein>
<proteinExistence type="predicted"/>
<dbReference type="AlphaFoldDB" id="A0AAN7HTH7"/>
<dbReference type="EMBL" id="JASEJX010000014">
    <property type="protein sequence ID" value="KAK4516140.1"/>
    <property type="molecule type" value="Genomic_DNA"/>
</dbReference>
<dbReference type="Proteomes" id="UP001304243">
    <property type="component" value="Unassembled WGS sequence"/>
</dbReference>
<reference evidence="2 3" key="1">
    <citation type="submission" date="2022-11" db="EMBL/GenBank/DDBJ databases">
        <title>Mucor velutinosus strain NIH1002 WGS.</title>
        <authorList>
            <person name="Subramanian P."/>
            <person name="Mullikin J.C."/>
            <person name="Segre J.A."/>
            <person name="Zelazny A.M."/>
        </authorList>
    </citation>
    <scope>NUCLEOTIDE SEQUENCE [LARGE SCALE GENOMIC DNA]</scope>
    <source>
        <strain evidence="2 3">NIH1002</strain>
    </source>
</reference>
<comment type="caution">
    <text evidence="2">The sequence shown here is derived from an EMBL/GenBank/DDBJ whole genome shotgun (WGS) entry which is preliminary data.</text>
</comment>
<feature type="transmembrane region" description="Helical" evidence="1">
    <location>
        <begin position="53"/>
        <end position="71"/>
    </location>
</feature>
<accession>A0AAN7HTH7</accession>